<protein>
    <submittedName>
        <fullName evidence="2">Uncharacterized protein</fullName>
    </submittedName>
</protein>
<dbReference type="AlphaFoldDB" id="A0A319ENU9"/>
<organism evidence="2 3">
    <name type="scientific">Aspergillus sclerotiicarbonarius (strain CBS 121057 / IBT 28362)</name>
    <dbReference type="NCBI Taxonomy" id="1448318"/>
    <lineage>
        <taxon>Eukaryota</taxon>
        <taxon>Fungi</taxon>
        <taxon>Dikarya</taxon>
        <taxon>Ascomycota</taxon>
        <taxon>Pezizomycotina</taxon>
        <taxon>Eurotiomycetes</taxon>
        <taxon>Eurotiomycetidae</taxon>
        <taxon>Eurotiales</taxon>
        <taxon>Aspergillaceae</taxon>
        <taxon>Aspergillus</taxon>
        <taxon>Aspergillus subgen. Circumdati</taxon>
    </lineage>
</organism>
<proteinExistence type="predicted"/>
<evidence type="ECO:0000256" key="1">
    <source>
        <dbReference type="SAM" id="MobiDB-lite"/>
    </source>
</evidence>
<dbReference type="STRING" id="1448318.A0A319ENU9"/>
<evidence type="ECO:0000313" key="3">
    <source>
        <dbReference type="Proteomes" id="UP000248423"/>
    </source>
</evidence>
<accession>A0A319ENU9</accession>
<feature type="compositionally biased region" description="Low complexity" evidence="1">
    <location>
        <begin position="10"/>
        <end position="29"/>
    </location>
</feature>
<name>A0A319ENU9_ASPSB</name>
<sequence>MSTAENHSDPTASKTSPAPSTAGSTGTSGITVRTGSNGHMSFRRQRASRACEVRLASCEVAFVLGASAPRLKRSWFPLPALARPQTMRHPSRTRAIQTTFLQL</sequence>
<dbReference type="EMBL" id="KZ826316">
    <property type="protein sequence ID" value="PYI12027.1"/>
    <property type="molecule type" value="Genomic_DNA"/>
</dbReference>
<evidence type="ECO:0000313" key="2">
    <source>
        <dbReference type="EMBL" id="PYI12027.1"/>
    </source>
</evidence>
<feature type="compositionally biased region" description="Polar residues" evidence="1">
    <location>
        <begin position="30"/>
        <end position="39"/>
    </location>
</feature>
<dbReference type="Proteomes" id="UP000248423">
    <property type="component" value="Unassembled WGS sequence"/>
</dbReference>
<dbReference type="VEuPathDB" id="FungiDB:BO78DRAFT_65188"/>
<gene>
    <name evidence="2" type="ORF">BO78DRAFT_65188</name>
</gene>
<keyword evidence="3" id="KW-1185">Reference proteome</keyword>
<reference evidence="2 3" key="1">
    <citation type="submission" date="2018-02" db="EMBL/GenBank/DDBJ databases">
        <title>The genomes of Aspergillus section Nigri reveals drivers in fungal speciation.</title>
        <authorList>
            <consortium name="DOE Joint Genome Institute"/>
            <person name="Vesth T.C."/>
            <person name="Nybo J."/>
            <person name="Theobald S."/>
            <person name="Brandl J."/>
            <person name="Frisvad J.C."/>
            <person name="Nielsen K.F."/>
            <person name="Lyhne E.K."/>
            <person name="Kogle M.E."/>
            <person name="Kuo A."/>
            <person name="Riley R."/>
            <person name="Clum A."/>
            <person name="Nolan M."/>
            <person name="Lipzen A."/>
            <person name="Salamov A."/>
            <person name="Henrissat B."/>
            <person name="Wiebenga A."/>
            <person name="De vries R.P."/>
            <person name="Grigoriev I.V."/>
            <person name="Mortensen U.H."/>
            <person name="Andersen M.R."/>
            <person name="Baker S.E."/>
        </authorList>
    </citation>
    <scope>NUCLEOTIDE SEQUENCE [LARGE SCALE GENOMIC DNA]</scope>
    <source>
        <strain evidence="2 3">CBS 121057</strain>
    </source>
</reference>
<feature type="region of interest" description="Disordered" evidence="1">
    <location>
        <begin position="1"/>
        <end position="46"/>
    </location>
</feature>